<gene>
    <name evidence="1" type="ORF">BO94DRAFT_52589</name>
</gene>
<evidence type="ECO:0000313" key="1">
    <source>
        <dbReference type="EMBL" id="PWY88812.1"/>
    </source>
</evidence>
<dbReference type="EMBL" id="MSFK01000012">
    <property type="protein sequence ID" value="PWY88812.1"/>
    <property type="molecule type" value="Genomic_DNA"/>
</dbReference>
<comment type="caution">
    <text evidence="1">The sequence shown here is derived from an EMBL/GenBank/DDBJ whole genome shotgun (WGS) entry which is preliminary data.</text>
</comment>
<sequence length="107" mass="11749">MSRFSDFGHAICLRSKIKNNKKKKNNNNTTLTNLVGRGFLACLPACLLACPSACLAAYLLTIYCDLSDNLSPSRMRLCVFGRFHFRGPVVTDFDRSPDGLDLLGCSG</sequence>
<keyword evidence="2" id="KW-1185">Reference proteome</keyword>
<organism evidence="1 2">
    <name type="scientific">Aspergillus sclerotioniger CBS 115572</name>
    <dbReference type="NCBI Taxonomy" id="1450535"/>
    <lineage>
        <taxon>Eukaryota</taxon>
        <taxon>Fungi</taxon>
        <taxon>Dikarya</taxon>
        <taxon>Ascomycota</taxon>
        <taxon>Pezizomycotina</taxon>
        <taxon>Eurotiomycetes</taxon>
        <taxon>Eurotiomycetidae</taxon>
        <taxon>Eurotiales</taxon>
        <taxon>Aspergillaceae</taxon>
        <taxon>Aspergillus</taxon>
        <taxon>Aspergillus subgen. Circumdati</taxon>
    </lineage>
</organism>
<dbReference type="RefSeq" id="XP_025468174.1">
    <property type="nucleotide sequence ID" value="XM_025610329.1"/>
</dbReference>
<proteinExistence type="predicted"/>
<name>A0A317WU48_9EURO</name>
<evidence type="ECO:0000313" key="2">
    <source>
        <dbReference type="Proteomes" id="UP000246702"/>
    </source>
</evidence>
<dbReference type="GeneID" id="37112472"/>
<dbReference type="Proteomes" id="UP000246702">
    <property type="component" value="Unassembled WGS sequence"/>
</dbReference>
<protein>
    <submittedName>
        <fullName evidence="1">Uncharacterized protein</fullName>
    </submittedName>
</protein>
<reference evidence="1 2" key="1">
    <citation type="submission" date="2016-12" db="EMBL/GenBank/DDBJ databases">
        <title>The genomes of Aspergillus section Nigri reveals drivers in fungal speciation.</title>
        <authorList>
            <consortium name="DOE Joint Genome Institute"/>
            <person name="Vesth T.C."/>
            <person name="Nybo J."/>
            <person name="Theobald S."/>
            <person name="Brandl J."/>
            <person name="Frisvad J.C."/>
            <person name="Nielsen K.F."/>
            <person name="Lyhne E.K."/>
            <person name="Kogle M.E."/>
            <person name="Kuo A."/>
            <person name="Riley R."/>
            <person name="Clum A."/>
            <person name="Nolan M."/>
            <person name="Lipzen A."/>
            <person name="Salamov A."/>
            <person name="Henrissat B."/>
            <person name="Wiebenga A."/>
            <person name="De Vries R.P."/>
            <person name="Grigoriev I.V."/>
            <person name="Mortensen U.H."/>
            <person name="Andersen M.R."/>
            <person name="Baker S.E."/>
        </authorList>
    </citation>
    <scope>NUCLEOTIDE SEQUENCE [LARGE SCALE GENOMIC DNA]</scope>
    <source>
        <strain evidence="1 2">CBS 115572</strain>
    </source>
</reference>
<accession>A0A317WU48</accession>
<dbReference type="AlphaFoldDB" id="A0A317WU48"/>